<protein>
    <recommendedName>
        <fullName evidence="4">Flagellar hook protein FlgE</fullName>
    </recommendedName>
</protein>
<gene>
    <name evidence="8" type="ORF">QSG27_13520</name>
</gene>
<dbReference type="RefSeq" id="WP_306706959.1">
    <property type="nucleotide sequence ID" value="NZ_JAUJFI010000057.1"/>
</dbReference>
<proteinExistence type="inferred from homology"/>
<evidence type="ECO:0000256" key="5">
    <source>
        <dbReference type="SAM" id="MobiDB-lite"/>
    </source>
</evidence>
<dbReference type="PANTHER" id="PTHR30435">
    <property type="entry name" value="FLAGELLAR PROTEIN"/>
    <property type="match status" value="1"/>
</dbReference>
<keyword evidence="8" id="KW-0966">Cell projection</keyword>
<evidence type="ECO:0000256" key="2">
    <source>
        <dbReference type="ARBA" id="ARBA00009677"/>
    </source>
</evidence>
<evidence type="ECO:0000259" key="7">
    <source>
        <dbReference type="Pfam" id="PF06429"/>
    </source>
</evidence>
<dbReference type="NCBIfam" id="TIGR03506">
    <property type="entry name" value="FlgEFG_subfam"/>
    <property type="match status" value="2"/>
</dbReference>
<feature type="domain" description="Flagellar basal-body/hook protein C-terminal" evidence="7">
    <location>
        <begin position="1141"/>
        <end position="1182"/>
    </location>
</feature>
<dbReference type="Pfam" id="PF06429">
    <property type="entry name" value="Flg_bbr_C"/>
    <property type="match status" value="1"/>
</dbReference>
<dbReference type="SUPFAM" id="SSF117143">
    <property type="entry name" value="Flagellar hook protein flgE"/>
    <property type="match status" value="2"/>
</dbReference>
<dbReference type="Gene3D" id="2.60.98.20">
    <property type="entry name" value="Flagellar hook protein FlgE"/>
    <property type="match status" value="1"/>
</dbReference>
<evidence type="ECO:0000256" key="3">
    <source>
        <dbReference type="ARBA" id="ARBA00023143"/>
    </source>
</evidence>
<comment type="function">
    <text evidence="4">A flexible structure which links the flagellar filament to the drive apparatus in the basal body.</text>
</comment>
<feature type="compositionally biased region" description="Polar residues" evidence="5">
    <location>
        <begin position="748"/>
        <end position="766"/>
    </location>
</feature>
<feature type="compositionally biased region" description="Polar residues" evidence="5">
    <location>
        <begin position="400"/>
        <end position="413"/>
    </location>
</feature>
<evidence type="ECO:0000256" key="1">
    <source>
        <dbReference type="ARBA" id="ARBA00004117"/>
    </source>
</evidence>
<dbReference type="EMBL" id="JAUJFI010000057">
    <property type="protein sequence ID" value="MDQ2103714.1"/>
    <property type="molecule type" value="Genomic_DNA"/>
</dbReference>
<accession>A0ABU0WJE8</accession>
<dbReference type="Proteomes" id="UP001227317">
    <property type="component" value="Unassembled WGS sequence"/>
</dbReference>
<organism evidence="8 9">
    <name type="scientific">Azospirillum isscasi</name>
    <dbReference type="NCBI Taxonomy" id="3053926"/>
    <lineage>
        <taxon>Bacteria</taxon>
        <taxon>Pseudomonadati</taxon>
        <taxon>Pseudomonadota</taxon>
        <taxon>Alphaproteobacteria</taxon>
        <taxon>Rhodospirillales</taxon>
        <taxon>Azospirillaceae</taxon>
        <taxon>Azospirillum</taxon>
    </lineage>
</organism>
<comment type="similarity">
    <text evidence="2 4">Belongs to the flagella basal body rod proteins family.</text>
</comment>
<comment type="subcellular location">
    <subcellularLocation>
        <location evidence="1 4">Bacterial flagellum basal body</location>
    </subcellularLocation>
</comment>
<dbReference type="InterPro" id="IPR037058">
    <property type="entry name" value="Falgellar_hook_FlgE_sf"/>
</dbReference>
<keyword evidence="8" id="KW-0282">Flagellum</keyword>
<dbReference type="InterPro" id="IPR001444">
    <property type="entry name" value="Flag_bb_rod_N"/>
</dbReference>
<feature type="region of interest" description="Disordered" evidence="5">
    <location>
        <begin position="738"/>
        <end position="777"/>
    </location>
</feature>
<dbReference type="InterPro" id="IPR037925">
    <property type="entry name" value="FlgE/F/G-like"/>
</dbReference>
<keyword evidence="8" id="KW-0969">Cilium</keyword>
<dbReference type="InterPro" id="IPR020013">
    <property type="entry name" value="Flagellar_FlgE/F/G"/>
</dbReference>
<evidence type="ECO:0000259" key="6">
    <source>
        <dbReference type="Pfam" id="PF00460"/>
    </source>
</evidence>
<evidence type="ECO:0000256" key="4">
    <source>
        <dbReference type="RuleBase" id="RU362116"/>
    </source>
</evidence>
<name>A0ABU0WJE8_9PROT</name>
<feature type="domain" description="Flagellar basal body rod protein N-terminal" evidence="6">
    <location>
        <begin position="7"/>
        <end position="37"/>
    </location>
</feature>
<sequence length="1185" mass="122872">MSIFGSMTTAVLGLSAQSKALGHISDNIANASTVGYKRVNTAFETLVLQSNERLHAPGGVTAAPVFMNNIQGNLTQVQSPTNAAIQGQGFFSVSKLSRGLTGPGQQGETVQTQTGTLNADNVYYTRVGDFELDKNRYLVNSAGFALNGWIVDDTNGQLSKDVVQPLQVNTMTDKPQATNSITLGANLPATPKPGEAIPPSSIQVYDTQGNARTVQFNWRQDGANNWRLGIDAPGSSMQPVAGTFAGGAADMKTGGAVAGVTPVAQESNVLVNGTTSIPKSSVTISGRTNYYPSDSLYPNGSSQDNLRVGDRYSLTVNGAVVASVELAIPPLDPLIPEQRDIASFTSFADVANELAGQINAMTPAPYSAKIDPDDSRKILVETLDGAPVQVSGLFTNASPQLSTVSGPSTNPTGTAPVGLDPGNRQQSTFTFSNATVDVGDEFRITVAGQEFRVRVTANNDTGTPTTGVTNMSIANIYGSLVPPTGIDAVVARMSALINAKVPAIGVTAAIGTAATGAAAGSAANQLVLDASAAVPTFNSSYRVINADSRKNDIKSTSPATYTGATASTLQAAGPGVMESTLLTFPAATTLHVPDQYSVTVLNQTFTTTVKYNNINNLKDMDGVLKDLRDQINNAGLAVGATVTATGGLQLDGTVANTPLNISGNKLAIEGTDNVRVGDTYTISVDNVPYAVSVTADNVLTMGDYGGIADALAAKINSARPQAPVIATVVNSEVKLTARNPGTPFKVSQEYTSGAASNNQKNGPTKSEPTETRGQRQEFSFPQTQIDIGDTYTVTVDGTPISVKVDKSNYGSLEDISGVLQQLANKINSENLNVTATATGGRLTITHNTASTGRFEATANIDNATGSSGTLNIGAGGVANVEGVRQKQSVTLTGSPGDKDAEYTVTINGSPVTYRTTGAETSMETIAANLANLINKNTSLPVTASAEGAVLNVVAKTQTGTDADQFALETYATAGTTPAHIQLSFGTDPENVGTITSISTAKVGTGTAVTSANQTVGADANVTFTVDYGFGPQQITLNVGQIGKSGGVTQYAGTEINVTQLVQDGASRGQFKEVVYGDNGDVIVNYDNGRSRVIGRIPVVTFNNPNALQREAGGVYIETEDGGRPNFNDPDTNGAGAVIANSVESSNVDIADEFTKLIVTQRTYSANTKIVTTSDEMLQEVLGLKR</sequence>
<reference evidence="8 9" key="1">
    <citation type="submission" date="2023-06" db="EMBL/GenBank/DDBJ databases">
        <title>Azospirillum isscasensis sp.nov, a bacterium isolated from rhizosphere soil of rice.</title>
        <authorList>
            <person name="Wang H."/>
        </authorList>
    </citation>
    <scope>NUCLEOTIDE SEQUENCE [LARGE SCALE GENOMIC DNA]</scope>
    <source>
        <strain evidence="8 9">C340-1</strain>
    </source>
</reference>
<comment type="caution">
    <text evidence="8">The sequence shown here is derived from an EMBL/GenBank/DDBJ whole genome shotgun (WGS) entry which is preliminary data.</text>
</comment>
<dbReference type="PANTHER" id="PTHR30435:SF1">
    <property type="entry name" value="FLAGELLAR HOOK PROTEIN FLGE"/>
    <property type="match status" value="1"/>
</dbReference>
<keyword evidence="3 4" id="KW-0975">Bacterial flagellum</keyword>
<keyword evidence="9" id="KW-1185">Reference proteome</keyword>
<evidence type="ECO:0000313" key="9">
    <source>
        <dbReference type="Proteomes" id="UP001227317"/>
    </source>
</evidence>
<feature type="region of interest" description="Disordered" evidence="5">
    <location>
        <begin position="400"/>
        <end position="423"/>
    </location>
</feature>
<dbReference type="Pfam" id="PF00460">
    <property type="entry name" value="Flg_bb_rod"/>
    <property type="match status" value="1"/>
</dbReference>
<evidence type="ECO:0000313" key="8">
    <source>
        <dbReference type="EMBL" id="MDQ2103714.1"/>
    </source>
</evidence>
<dbReference type="InterPro" id="IPR010930">
    <property type="entry name" value="Flg_bb/hook_C_dom"/>
</dbReference>